<proteinExistence type="inferred from homology"/>
<dbReference type="GO" id="GO:0016765">
    <property type="term" value="F:transferase activity, transferring alkyl or aryl (other than methyl) groups"/>
    <property type="evidence" value="ECO:0007669"/>
    <property type="project" value="InterPro"/>
</dbReference>
<dbReference type="EMBL" id="JAPZBR010000008">
    <property type="protein sequence ID" value="KAJ5341960.1"/>
    <property type="molecule type" value="Genomic_DNA"/>
</dbReference>
<dbReference type="NCBIfam" id="TIGR03429">
    <property type="entry name" value="arom_pren_DMATS"/>
    <property type="match status" value="1"/>
</dbReference>
<evidence type="ECO:0000256" key="2">
    <source>
        <dbReference type="ARBA" id="ARBA00022679"/>
    </source>
</evidence>
<dbReference type="OrthoDB" id="5392033at2759"/>
<dbReference type="Proteomes" id="UP001148299">
    <property type="component" value="Unassembled WGS sequence"/>
</dbReference>
<dbReference type="CDD" id="cd13929">
    <property type="entry name" value="PT-DMATS_CymD"/>
    <property type="match status" value="1"/>
</dbReference>
<dbReference type="PIRSF" id="PIRSF000509">
    <property type="entry name" value="Trp_DMAT"/>
    <property type="match status" value="1"/>
</dbReference>
<evidence type="ECO:0000313" key="4">
    <source>
        <dbReference type="EMBL" id="KAJ5341960.1"/>
    </source>
</evidence>
<feature type="binding site" evidence="3">
    <location>
        <position position="267"/>
    </location>
    <ligand>
        <name>dimethylallyl diphosphate</name>
        <dbReference type="ChEBI" id="CHEBI:57623"/>
    </ligand>
</feature>
<dbReference type="SFLD" id="SFLDS00036">
    <property type="entry name" value="Aromatic_Prenyltransferase"/>
    <property type="match status" value="1"/>
</dbReference>
<dbReference type="AlphaFoldDB" id="A0A5Q0MUM3"/>
<evidence type="ECO:0000256" key="1">
    <source>
        <dbReference type="ARBA" id="ARBA00010209"/>
    </source>
</evidence>
<feature type="binding site" evidence="3">
    <location>
        <position position="109"/>
    </location>
    <ligand>
        <name>dimethylallyl diphosphate</name>
        <dbReference type="ChEBI" id="CHEBI:57623"/>
    </ligand>
</feature>
<reference evidence="4" key="2">
    <citation type="submission" date="2022-12" db="EMBL/GenBank/DDBJ databases">
        <authorList>
            <person name="Petersen C."/>
        </authorList>
    </citation>
    <scope>NUCLEOTIDE SEQUENCE</scope>
    <source>
        <strain evidence="4">IBT 35675</strain>
    </source>
</reference>
<feature type="binding site" evidence="3">
    <location>
        <position position="422"/>
    </location>
    <ligand>
        <name>dimethylallyl diphosphate</name>
        <dbReference type="ChEBI" id="CHEBI:57623"/>
    </ligand>
</feature>
<dbReference type="PANTHER" id="PTHR40627:SF3">
    <property type="entry name" value="PRENYLTRANSFERASE ASQH2-RELATED"/>
    <property type="match status" value="1"/>
</dbReference>
<feature type="binding site" evidence="3">
    <location>
        <position position="200"/>
    </location>
    <ligand>
        <name>dimethylallyl diphosphate</name>
        <dbReference type="ChEBI" id="CHEBI:57623"/>
    </ligand>
</feature>
<dbReference type="Pfam" id="PF11991">
    <property type="entry name" value="Trp_DMAT"/>
    <property type="match status" value="1"/>
</dbReference>
<feature type="binding site" evidence="3">
    <location>
        <position position="357"/>
    </location>
    <ligand>
        <name>dimethylallyl diphosphate</name>
        <dbReference type="ChEBI" id="CHEBI:57623"/>
    </ligand>
</feature>
<dbReference type="InterPro" id="IPR012148">
    <property type="entry name" value="ABBA_DMATS-like"/>
</dbReference>
<name>A0A5Q0MUM3_PENBR</name>
<evidence type="ECO:0000256" key="3">
    <source>
        <dbReference type="PIRSR" id="PIRSR000509-1"/>
    </source>
</evidence>
<keyword evidence="2 5" id="KW-0808">Transferase</keyword>
<dbReference type="InterPro" id="IPR033964">
    <property type="entry name" value="ABBA"/>
</dbReference>
<organism evidence="5">
    <name type="scientific">Penicillium brevicompactum</name>
    <dbReference type="NCBI Taxonomy" id="5074"/>
    <lineage>
        <taxon>Eukaryota</taxon>
        <taxon>Fungi</taxon>
        <taxon>Dikarya</taxon>
        <taxon>Ascomycota</taxon>
        <taxon>Pezizomycotina</taxon>
        <taxon>Eurotiomycetes</taxon>
        <taxon>Eurotiomycetidae</taxon>
        <taxon>Eurotiales</taxon>
        <taxon>Aspergillaceae</taxon>
        <taxon>Penicillium</taxon>
    </lineage>
</organism>
<feature type="binding site" evidence="3">
    <location>
        <position position="265"/>
    </location>
    <ligand>
        <name>dimethylallyl diphosphate</name>
        <dbReference type="ChEBI" id="CHEBI:57623"/>
    </ligand>
</feature>
<comment type="similarity">
    <text evidence="1">Belongs to the tryptophan dimethylallyltransferase family.</text>
</comment>
<dbReference type="PANTHER" id="PTHR40627">
    <property type="entry name" value="INDOLE PRENYLTRANSFERASE TDIB-RELATED"/>
    <property type="match status" value="1"/>
</dbReference>
<keyword evidence="6" id="KW-1185">Reference proteome</keyword>
<feature type="binding site" evidence="3">
    <location>
        <position position="426"/>
    </location>
    <ligand>
        <name>dimethylallyl diphosphate</name>
        <dbReference type="ChEBI" id="CHEBI:57623"/>
    </ligand>
</feature>
<gene>
    <name evidence="5" type="primary">bvnC</name>
    <name evidence="4" type="ORF">N7541_011084</name>
</gene>
<evidence type="ECO:0000313" key="5">
    <source>
        <dbReference type="EMBL" id="QFZ94976.1"/>
    </source>
</evidence>
<reference evidence="5" key="1">
    <citation type="submission" date="2019-08" db="EMBL/GenBank/DDBJ databases">
        <title>Cofactor-independent pinacolase directs non-Diels-Alderase biogenesis of the Brevianamides.</title>
        <authorList>
            <person name="Ye Y."/>
            <person name="Du L."/>
            <person name="Zhang X."/>
            <person name="Newmister S.A."/>
            <person name="McCauley M."/>
            <person name="Alegre-Requena J.V."/>
            <person name="Zhang W."/>
            <person name="Mu S."/>
            <person name="Fraley A.E."/>
            <person name="Adrover-Castellano M.L."/>
            <person name="Carney N."/>
            <person name="Shende V.V."/>
            <person name="Oikawa H."/>
            <person name="Kato H."/>
            <person name="Tsukamoto S."/>
            <person name="Paton R.S."/>
            <person name="Williams R.M."/>
            <person name="Sherman D.H."/>
            <person name="Li S."/>
        </authorList>
    </citation>
    <scope>NUCLEOTIDE SEQUENCE</scope>
</reference>
<dbReference type="InterPro" id="IPR017795">
    <property type="entry name" value="ABBA_NscD-like"/>
</dbReference>
<protein>
    <submittedName>
        <fullName evidence="5">Prenyltransferase</fullName>
    </submittedName>
</protein>
<feature type="binding site" evidence="3">
    <location>
        <position position="95"/>
    </location>
    <ligand>
        <name>L-tryptophan</name>
        <dbReference type="ChEBI" id="CHEBI:57912"/>
    </ligand>
</feature>
<sequence>MTKSNEVLAKVAHDELSDRTPTEVIASTWVFPTEDQAQWWQDTGPLLERFLQAASYNAPTQYQCLLFFIQHLIPALGPYPQRWRSTISRSGLPIEFSLNFQKNSKQLVRIGFEPVGILSGTASDPFNSIPIADMITRLRQLPLLKGFDPLDFNALNTSCQLSQAETDALQAPGYESIPLKSQAAFGFDLLRDGNIVVKGYIFPHLKARATGVKMGTLISETVHRFDTEAQFLKSFLLVHDYMKESSGYNEYTFLSCDCLDRSKQRLKLYGAHTEVVWAKIAEMWTLGGRLSDEPEIQRGLEILQQFWNMLKLHEGNRPFAGGFDDGSRLEGDDQIASPIIWNYELHPGHSWPVPKFYFPVHAENDQLVASALAGFFGYLGWEVEARSYADTFRALYSEHDVAETSRLQSWISFSYTQKKGPYLSVYYHSQRSYPWEN</sequence>
<feature type="binding site" evidence="3">
    <location>
        <position position="269"/>
    </location>
    <ligand>
        <name>dimethylallyl diphosphate</name>
        <dbReference type="ChEBI" id="CHEBI:57623"/>
    </ligand>
</feature>
<evidence type="ECO:0000313" key="6">
    <source>
        <dbReference type="Proteomes" id="UP001148299"/>
    </source>
</evidence>
<dbReference type="GO" id="GO:0009820">
    <property type="term" value="P:alkaloid metabolic process"/>
    <property type="evidence" value="ECO:0007669"/>
    <property type="project" value="InterPro"/>
</dbReference>
<feature type="binding site" evidence="3">
    <location>
        <position position="198"/>
    </location>
    <ligand>
        <name>dimethylallyl diphosphate</name>
        <dbReference type="ChEBI" id="CHEBI:57623"/>
    </ligand>
</feature>
<reference evidence="4" key="3">
    <citation type="journal article" date="2023" name="IMA Fungus">
        <title>Comparative genomic study of the Penicillium genus elucidates a diverse pangenome and 15 lateral gene transfer events.</title>
        <authorList>
            <person name="Petersen C."/>
            <person name="Sorensen T."/>
            <person name="Nielsen M.R."/>
            <person name="Sondergaard T.E."/>
            <person name="Sorensen J.L."/>
            <person name="Fitzpatrick D.A."/>
            <person name="Frisvad J.C."/>
            <person name="Nielsen K.L."/>
        </authorList>
    </citation>
    <scope>NUCLEOTIDE SEQUENCE</scope>
    <source>
        <strain evidence="4">IBT 35675</strain>
    </source>
</reference>
<dbReference type="EMBL" id="MN401751">
    <property type="protein sequence ID" value="QFZ94976.1"/>
    <property type="molecule type" value="Genomic_DNA"/>
</dbReference>
<dbReference type="SFLD" id="SFLDG01162">
    <property type="entry name" value="I"/>
    <property type="match status" value="1"/>
</dbReference>
<accession>A0A5Q0MUM3</accession>